<reference evidence="3" key="1">
    <citation type="journal article" date="2015" name="ISME J.">
        <title>Draft Genome Sequence of Streptomyces incarnatus NRRL8089, which Produces the Nucleoside Antibiotic Sinefungin.</title>
        <authorList>
            <person name="Oshima K."/>
            <person name="Hattori M."/>
            <person name="Shimizu H."/>
            <person name="Fukuda K."/>
            <person name="Nemoto M."/>
            <person name="Inagaki K."/>
            <person name="Tamura T."/>
        </authorList>
    </citation>
    <scope>NUCLEOTIDE SEQUENCE</scope>
    <source>
        <strain evidence="3">FACHB-1375</strain>
    </source>
</reference>
<dbReference type="InterPro" id="IPR046761">
    <property type="entry name" value="Tab2-like_C"/>
</dbReference>
<accession>A0A926VJ78</accession>
<gene>
    <name evidence="3" type="ORF">H6G03_28030</name>
</gene>
<dbReference type="PANTHER" id="PTHR34556:SF2">
    <property type="entry name" value="PROTEIN TAB2 HOMOLOG, CHLOROPLASTIC"/>
    <property type="match status" value="1"/>
</dbReference>
<dbReference type="RefSeq" id="WP_190472134.1">
    <property type="nucleotide sequence ID" value="NZ_JACJPW010000098.1"/>
</dbReference>
<evidence type="ECO:0000259" key="1">
    <source>
        <dbReference type="Pfam" id="PF06485"/>
    </source>
</evidence>
<comment type="caution">
    <text evidence="3">The sequence shown here is derived from an EMBL/GenBank/DDBJ whole genome shotgun (WGS) entry which is preliminary data.</text>
</comment>
<organism evidence="3 4">
    <name type="scientific">Aerosakkonema funiforme FACHB-1375</name>
    <dbReference type="NCBI Taxonomy" id="2949571"/>
    <lineage>
        <taxon>Bacteria</taxon>
        <taxon>Bacillati</taxon>
        <taxon>Cyanobacteriota</taxon>
        <taxon>Cyanophyceae</taxon>
        <taxon>Oscillatoriophycideae</taxon>
        <taxon>Aerosakkonematales</taxon>
        <taxon>Aerosakkonemataceae</taxon>
        <taxon>Aerosakkonema</taxon>
    </lineage>
</organism>
<sequence>MSIWQIDFYRRPLQDEVGSALWELLICDRSRRLTYSAFCPQSEVTPDWIVCQLVIAASSYKNLPELIQVFRPQSLGLMEASGKQLGIPVEATRRTHTLKQWLQERAEQYPSMEGYSGEPYTPLAIEKPPPIPLPERFWGERWRFATLNAGDIQERFTDRLVPIVEMPEFLLPINLGIASTVAVPGVVIDGGRRAMQIARWIQESKPVSLNYIPGPPNGLVLEAGLNDRWIVATFEDEEVSAAAQMYEARLLLSRGLHFLLVQPDDSGMTYSGFWLLQGED</sequence>
<keyword evidence="4" id="KW-1185">Reference proteome</keyword>
<evidence type="ECO:0000313" key="3">
    <source>
        <dbReference type="EMBL" id="MBD2184877.1"/>
    </source>
</evidence>
<dbReference type="InterPro" id="IPR009472">
    <property type="entry name" value="Tab2-like"/>
</dbReference>
<dbReference type="AlphaFoldDB" id="A0A926VJ78"/>
<reference evidence="3" key="2">
    <citation type="submission" date="2020-08" db="EMBL/GenBank/DDBJ databases">
        <authorList>
            <person name="Chen M."/>
            <person name="Teng W."/>
            <person name="Zhao L."/>
            <person name="Hu C."/>
            <person name="Zhou Y."/>
            <person name="Han B."/>
            <person name="Song L."/>
            <person name="Shu W."/>
        </authorList>
    </citation>
    <scope>NUCLEOTIDE SEQUENCE</scope>
    <source>
        <strain evidence="3">FACHB-1375</strain>
    </source>
</reference>
<protein>
    <submittedName>
        <fullName evidence="3">Tab2/Atab2 family RNA-binding protein</fullName>
    </submittedName>
</protein>
<proteinExistence type="predicted"/>
<name>A0A926VJ78_9CYAN</name>
<feature type="domain" description="RNA-binding protein Tab2/Atab2 C-terminal" evidence="2">
    <location>
        <begin position="121"/>
        <end position="277"/>
    </location>
</feature>
<dbReference type="Proteomes" id="UP000641646">
    <property type="component" value="Unassembled WGS sequence"/>
</dbReference>
<dbReference type="Pfam" id="PF20429">
    <property type="entry name" value="Tab2-like_C"/>
    <property type="match status" value="1"/>
</dbReference>
<dbReference type="InterPro" id="IPR046760">
    <property type="entry name" value="Tab2-like_N"/>
</dbReference>
<dbReference type="Pfam" id="PF06485">
    <property type="entry name" value="Tab2-like_N"/>
    <property type="match status" value="1"/>
</dbReference>
<dbReference type="EMBL" id="JACJPW010000098">
    <property type="protein sequence ID" value="MBD2184877.1"/>
    <property type="molecule type" value="Genomic_DNA"/>
</dbReference>
<feature type="domain" description="RNA-binding protein Tab2-like N-terminal" evidence="1">
    <location>
        <begin position="3"/>
        <end position="105"/>
    </location>
</feature>
<evidence type="ECO:0000313" key="4">
    <source>
        <dbReference type="Proteomes" id="UP000641646"/>
    </source>
</evidence>
<dbReference type="PANTHER" id="PTHR34556">
    <property type="match status" value="1"/>
</dbReference>
<dbReference type="GO" id="GO:0003723">
    <property type="term" value="F:RNA binding"/>
    <property type="evidence" value="ECO:0007669"/>
    <property type="project" value="InterPro"/>
</dbReference>
<evidence type="ECO:0000259" key="2">
    <source>
        <dbReference type="Pfam" id="PF20429"/>
    </source>
</evidence>